<sequence>MANKVDTQIDEIVASCDGNLVGALQALLLVNERLEQEIAQLRAAAAGARPISVEVPLRGLRLSSGTRCAAPAP</sequence>
<reference evidence="1" key="1">
    <citation type="submission" date="2006-09" db="EMBL/GenBank/DDBJ databases">
        <title>Complete sequence of Rhodopseudomonas palustris BisA53.</title>
        <authorList>
            <consortium name="US DOE Joint Genome Institute"/>
            <person name="Copeland A."/>
            <person name="Lucas S."/>
            <person name="Lapidus A."/>
            <person name="Barry K."/>
            <person name="Detter J.C."/>
            <person name="Glavina del Rio T."/>
            <person name="Hammon N."/>
            <person name="Israni S."/>
            <person name="Dalin E."/>
            <person name="Tice H."/>
            <person name="Pitluck S."/>
            <person name="Chain P."/>
            <person name="Malfatti S."/>
            <person name="Shin M."/>
            <person name="Vergez L."/>
            <person name="Schmutz J."/>
            <person name="Larimer F."/>
            <person name="Land M."/>
            <person name="Hauser L."/>
            <person name="Pelletier D.A."/>
            <person name="Kyrpides N."/>
            <person name="Kim E."/>
            <person name="Harwood C.S."/>
            <person name="Oda Y."/>
            <person name="Richardson P."/>
        </authorList>
    </citation>
    <scope>NUCLEOTIDE SEQUENCE [LARGE SCALE GENOMIC DNA]</scope>
    <source>
        <strain evidence="1">BisA53</strain>
    </source>
</reference>
<organism evidence="1">
    <name type="scientific">Rhodopseudomonas palustris (strain BisA53)</name>
    <dbReference type="NCBI Taxonomy" id="316055"/>
    <lineage>
        <taxon>Bacteria</taxon>
        <taxon>Pseudomonadati</taxon>
        <taxon>Pseudomonadota</taxon>
        <taxon>Alphaproteobacteria</taxon>
        <taxon>Hyphomicrobiales</taxon>
        <taxon>Nitrobacteraceae</taxon>
        <taxon>Rhodopseudomonas</taxon>
    </lineage>
</organism>
<dbReference type="HOGENOM" id="CLU_201232_0_0_5"/>
<name>Q07I59_RHOP5</name>
<evidence type="ECO:0000313" key="1">
    <source>
        <dbReference type="EMBL" id="ABJ08375.1"/>
    </source>
</evidence>
<accession>Q07I59</accession>
<gene>
    <name evidence="1" type="ordered locus">RPE_4452</name>
</gene>
<dbReference type="EMBL" id="CP000463">
    <property type="protein sequence ID" value="ABJ08375.1"/>
    <property type="molecule type" value="Genomic_DNA"/>
</dbReference>
<dbReference type="KEGG" id="rpe:RPE_4452"/>
<protein>
    <submittedName>
        <fullName evidence="1">Uncharacterized protein</fullName>
    </submittedName>
</protein>
<dbReference type="eggNOG" id="ENOG5031422">
    <property type="taxonomic scope" value="Bacteria"/>
</dbReference>
<proteinExistence type="predicted"/>
<dbReference type="AlphaFoldDB" id="Q07I59"/>